<dbReference type="PANTHER" id="PTHR10067">
    <property type="entry name" value="PHOSPHATIDYLSERINE DECARBOXYLASE"/>
    <property type="match status" value="1"/>
</dbReference>
<keyword evidence="12" id="KW-0333">Golgi apparatus</keyword>
<keyword evidence="9 12" id="KW-0456">Lyase</keyword>
<feature type="compositionally biased region" description="Basic residues" evidence="13">
    <location>
        <begin position="29"/>
        <end position="38"/>
    </location>
</feature>
<dbReference type="GO" id="GO:0005795">
    <property type="term" value="C:Golgi stack"/>
    <property type="evidence" value="ECO:0007669"/>
    <property type="project" value="UniProtKB-UniRule"/>
</dbReference>
<keyword evidence="5 12" id="KW-0443">Lipid metabolism</keyword>
<evidence type="ECO:0000256" key="10">
    <source>
        <dbReference type="ARBA" id="ARBA00023264"/>
    </source>
</evidence>
<comment type="pathway">
    <text evidence="1">Lipid metabolism.</text>
</comment>
<evidence type="ECO:0000256" key="9">
    <source>
        <dbReference type="ARBA" id="ARBA00023239"/>
    </source>
</evidence>
<dbReference type="GO" id="GO:0010008">
    <property type="term" value="C:endosome membrane"/>
    <property type="evidence" value="ECO:0007669"/>
    <property type="project" value="UniProtKB-SubCell"/>
</dbReference>
<evidence type="ECO:0000256" key="11">
    <source>
        <dbReference type="ARBA" id="ARBA00023317"/>
    </source>
</evidence>
<feature type="active site" description="Charge relay system; for autoendoproteolytic cleavage activity" evidence="12">
    <location>
        <position position="1005"/>
    </location>
</feature>
<feature type="compositionally biased region" description="Basic residues" evidence="13">
    <location>
        <begin position="330"/>
        <end position="345"/>
    </location>
</feature>
<dbReference type="InterPro" id="IPR033179">
    <property type="entry name" value="PSD_type2_pro"/>
</dbReference>
<evidence type="ECO:0000256" key="2">
    <source>
        <dbReference type="ARBA" id="ARBA00022516"/>
    </source>
</evidence>
<feature type="region of interest" description="Disordered" evidence="13">
    <location>
        <begin position="1"/>
        <end position="54"/>
    </location>
</feature>
<dbReference type="InterPro" id="IPR011992">
    <property type="entry name" value="EF-hand-dom_pair"/>
</dbReference>
<dbReference type="InterPro" id="IPR000008">
    <property type="entry name" value="C2_dom"/>
</dbReference>
<feature type="chain" id="PRO_5023275541" description="Phosphatidylserine decarboxylase 2 beta chain" evidence="12">
    <location>
        <begin position="1"/>
        <end position="1091"/>
    </location>
</feature>
<dbReference type="GO" id="GO:0004609">
    <property type="term" value="F:phosphatidylserine decarboxylase activity"/>
    <property type="evidence" value="ECO:0007669"/>
    <property type="project" value="UniProtKB-UniRule"/>
</dbReference>
<evidence type="ECO:0000256" key="3">
    <source>
        <dbReference type="ARBA" id="ARBA00022793"/>
    </source>
</evidence>
<keyword evidence="8 12" id="KW-0594">Phospholipid biosynthesis</keyword>
<proteinExistence type="inferred from homology"/>
<comment type="similarity">
    <text evidence="12">Belongs to the phosphatidylserine decarboxylase family. PSD-B subfamily. Eukaryotic type II sub-subfamily.</text>
</comment>
<evidence type="ECO:0000256" key="1">
    <source>
        <dbReference type="ARBA" id="ARBA00005189"/>
    </source>
</evidence>
<dbReference type="NCBIfam" id="TIGR00163">
    <property type="entry name" value="PS_decarb"/>
    <property type="match status" value="1"/>
</dbReference>
<feature type="region of interest" description="Disordered" evidence="13">
    <location>
        <begin position="193"/>
        <end position="213"/>
    </location>
</feature>
<dbReference type="SUPFAM" id="SSF49562">
    <property type="entry name" value="C2 domain (Calcium/lipid-binding domain, CaLB)"/>
    <property type="match status" value="2"/>
</dbReference>
<keyword evidence="6 12" id="KW-0472">Membrane</keyword>
<feature type="chain" id="PRO_5023275540" description="Phosphatidylserine decarboxylase 2 alpha chain" evidence="12">
    <location>
        <begin position="1092"/>
        <end position="1131"/>
    </location>
</feature>
<evidence type="ECO:0000313" key="16">
    <source>
        <dbReference type="Proteomes" id="UP000053815"/>
    </source>
</evidence>
<evidence type="ECO:0000256" key="4">
    <source>
        <dbReference type="ARBA" id="ARBA00022837"/>
    </source>
</evidence>
<evidence type="ECO:0000256" key="12">
    <source>
        <dbReference type="HAMAP-Rule" id="MF_03209"/>
    </source>
</evidence>
<dbReference type="EMBL" id="DF836545">
    <property type="protein sequence ID" value="GAN09286.1"/>
    <property type="molecule type" value="Genomic_DNA"/>
</dbReference>
<dbReference type="Pfam" id="PF00168">
    <property type="entry name" value="C2"/>
    <property type="match status" value="2"/>
</dbReference>
<feature type="compositionally biased region" description="Polar residues" evidence="13">
    <location>
        <begin position="310"/>
        <end position="322"/>
    </location>
</feature>
<dbReference type="InterPro" id="IPR003817">
    <property type="entry name" value="PS_Dcarbxylase"/>
</dbReference>
<comment type="subunit">
    <text evidence="12">Heterodimer of a large membrane-associated beta subunit and a small pyruvoyl-containing alpha subunit.</text>
</comment>
<reference evidence="15" key="1">
    <citation type="submission" date="2014-09" db="EMBL/GenBank/DDBJ databases">
        <title>Draft genome sequence of an oleaginous Mucoromycotina fungus Mucor ambiguus NBRC6742.</title>
        <authorList>
            <person name="Takeda I."/>
            <person name="Yamane N."/>
            <person name="Morita T."/>
            <person name="Tamano K."/>
            <person name="Machida M."/>
            <person name="Baker S."/>
            <person name="Koike H."/>
        </authorList>
    </citation>
    <scope>NUCLEOTIDE SEQUENCE</scope>
    <source>
        <strain evidence="15">NBRC 6742</strain>
    </source>
</reference>
<feature type="modified residue" description="Pyruvic acid (Ser); by autocatalysis" evidence="12">
    <location>
        <position position="1092"/>
    </location>
</feature>
<keyword evidence="10 12" id="KW-1208">Phospholipid metabolism</keyword>
<dbReference type="GO" id="GO:0000139">
    <property type="term" value="C:Golgi membrane"/>
    <property type="evidence" value="ECO:0007669"/>
    <property type="project" value="UniProtKB-SubCell"/>
</dbReference>
<keyword evidence="12" id="KW-0967">Endosome</keyword>
<feature type="site" description="Cleavage (non-hydrolytic); by autocatalysis" evidence="12">
    <location>
        <begin position="1091"/>
        <end position="1092"/>
    </location>
</feature>
<comment type="pathway">
    <text evidence="12">Phospholipid metabolism; phosphatidylethanolamine biosynthesis; phosphatidylethanolamine from CDP-diacylglycerol: step 2/2.</text>
</comment>
<dbReference type="STRING" id="91626.A0A0C9MF59"/>
<feature type="domain" description="C2" evidence="14">
    <location>
        <begin position="358"/>
        <end position="477"/>
    </location>
</feature>
<dbReference type="AlphaFoldDB" id="A0A0C9MF59"/>
<evidence type="ECO:0000259" key="14">
    <source>
        <dbReference type="PROSITE" id="PS50004"/>
    </source>
</evidence>
<dbReference type="SMART" id="SM00239">
    <property type="entry name" value="C2"/>
    <property type="match status" value="2"/>
</dbReference>
<evidence type="ECO:0000256" key="6">
    <source>
        <dbReference type="ARBA" id="ARBA00023136"/>
    </source>
</evidence>
<dbReference type="CDD" id="cd00030">
    <property type="entry name" value="C2"/>
    <property type="match status" value="1"/>
</dbReference>
<feature type="domain" description="C2" evidence="14">
    <location>
        <begin position="40"/>
        <end position="170"/>
    </location>
</feature>
<keyword evidence="16" id="KW-1185">Reference proteome</keyword>
<accession>A0A0C9MF59</accession>
<protein>
    <recommendedName>
        <fullName evidence="12">Phosphatidylserine decarboxylase proenzyme 2</fullName>
        <ecNumber evidence="12">4.1.1.65</ecNumber>
    </recommendedName>
    <component>
        <recommendedName>
            <fullName evidence="12">Phosphatidylserine decarboxylase 2 beta chain</fullName>
        </recommendedName>
    </component>
    <component>
        <recommendedName>
            <fullName evidence="12">Phosphatidylserine decarboxylase 2 alpha chain</fullName>
        </recommendedName>
    </component>
</protein>
<dbReference type="PANTHER" id="PTHR10067:SF17">
    <property type="entry name" value="PHOSPHATIDYLSERINE DECARBOXYLASE PROENZYME 2"/>
    <property type="match status" value="1"/>
</dbReference>
<comment type="subcellular location">
    <subcellularLocation>
        <location evidence="12">Golgi apparatus membrane</location>
        <topology evidence="12">Peripheral membrane protein</topology>
        <orientation evidence="12">Cytoplasmic side</orientation>
    </subcellularLocation>
    <subcellularLocation>
        <location evidence="12">Endosome membrane</location>
        <topology evidence="12">Peripheral membrane protein</topology>
        <orientation evidence="12">Cytoplasmic side</orientation>
    </subcellularLocation>
</comment>
<comment type="cofactor">
    <cofactor evidence="12">
        <name>pyruvate</name>
        <dbReference type="ChEBI" id="CHEBI:15361"/>
    </cofactor>
    <text evidence="12">Binds 1 pyruvoyl group covalently per subunit.</text>
</comment>
<feature type="region of interest" description="Disordered" evidence="13">
    <location>
        <begin position="284"/>
        <end position="362"/>
    </location>
</feature>
<feature type="compositionally biased region" description="Polar residues" evidence="13">
    <location>
        <begin position="694"/>
        <end position="704"/>
    </location>
</feature>
<dbReference type="HAMAP" id="MF_00663">
    <property type="entry name" value="PS_decarb_PSD_B_type2"/>
    <property type="match status" value="1"/>
</dbReference>
<dbReference type="Gene3D" id="2.60.40.150">
    <property type="entry name" value="C2 domain"/>
    <property type="match status" value="2"/>
</dbReference>
<dbReference type="Gene3D" id="1.10.238.10">
    <property type="entry name" value="EF-hand"/>
    <property type="match status" value="1"/>
</dbReference>
<comment type="domain">
    <text evidence="12">The C2 domains have an essential, but non-catalytic function. They may facilitate interactions with other proteins and are required for lipid transport function.</text>
</comment>
<comment type="catalytic activity">
    <reaction evidence="12">
        <text>a 1,2-diacyl-sn-glycero-3-phospho-L-serine + H(+) = a 1,2-diacyl-sn-glycero-3-phosphoethanolamine + CO2</text>
        <dbReference type="Rhea" id="RHEA:20828"/>
        <dbReference type="ChEBI" id="CHEBI:15378"/>
        <dbReference type="ChEBI" id="CHEBI:16526"/>
        <dbReference type="ChEBI" id="CHEBI:57262"/>
        <dbReference type="ChEBI" id="CHEBI:64612"/>
        <dbReference type="EC" id="4.1.1.65"/>
    </reaction>
</comment>
<keyword evidence="4" id="KW-0106">Calcium</keyword>
<dbReference type="InterPro" id="IPR033177">
    <property type="entry name" value="PSD-B"/>
</dbReference>
<organism evidence="15">
    <name type="scientific">Mucor ambiguus</name>
    <dbReference type="NCBI Taxonomy" id="91626"/>
    <lineage>
        <taxon>Eukaryota</taxon>
        <taxon>Fungi</taxon>
        <taxon>Fungi incertae sedis</taxon>
        <taxon>Mucoromycota</taxon>
        <taxon>Mucoromycotina</taxon>
        <taxon>Mucoromycetes</taxon>
        <taxon>Mucorales</taxon>
        <taxon>Mucorineae</taxon>
        <taxon>Mucoraceae</taxon>
        <taxon>Mucor</taxon>
    </lineage>
</organism>
<dbReference type="EC" id="4.1.1.65" evidence="12"/>
<keyword evidence="7 12" id="KW-0865">Zymogen</keyword>
<dbReference type="SUPFAM" id="SSF47473">
    <property type="entry name" value="EF-hand"/>
    <property type="match status" value="1"/>
</dbReference>
<feature type="compositionally biased region" description="Low complexity" evidence="13">
    <location>
        <begin position="204"/>
        <end position="213"/>
    </location>
</feature>
<evidence type="ECO:0000313" key="15">
    <source>
        <dbReference type="EMBL" id="GAN09286.1"/>
    </source>
</evidence>
<dbReference type="GO" id="GO:0006646">
    <property type="term" value="P:phosphatidylethanolamine biosynthetic process"/>
    <property type="evidence" value="ECO:0007669"/>
    <property type="project" value="UniProtKB-UniRule"/>
</dbReference>
<keyword evidence="3 12" id="KW-0210">Decarboxylase</keyword>
<feature type="active site" description="Charge relay system; for autoendoproteolytic cleavage activity" evidence="12">
    <location>
        <position position="1092"/>
    </location>
</feature>
<comment type="PTM">
    <text evidence="12">Is synthesized initially as an inactive proenzyme. Formation of the active enzyme involves a self-maturation process in which the active site pyruvoyl group is generated from an internal serine residue via an autocatalytic post-translational modification. Two non-identical subunits are generated from the proenzyme in this reaction, and the pyruvate is formed at the N-terminus of the alpha chain, which is derived from the carboxyl end of the proenzyme. The autoendoproteolytic cleavage occurs by a canonical serine protease mechanism, in which the side chain hydroxyl group of the serine supplies its oxygen atom to form the C-terminus of the beta chain, while the remainder of the serine residue undergoes an oxidative deamination to produce ammonia and the pyruvoyl prosthetic group on the alpha chain. During this reaction, the Ser that is part of the protease active site of the proenzyme becomes the pyruvoyl prosthetic group, which constitutes an essential element of the active site of the mature decarboxylase.</text>
</comment>
<comment type="function">
    <text evidence="12">Catalyzes the formation of phosphatidylethanolamine (PtdEtn) from phosphatidylserine (PtdSer). Plays a central role in phospholipid metabolism and in the interorganelle trafficking of phosphatidylserine.</text>
</comment>
<evidence type="ECO:0000256" key="8">
    <source>
        <dbReference type="ARBA" id="ARBA00023209"/>
    </source>
</evidence>
<gene>
    <name evidence="12" type="primary">PSD2</name>
    <name evidence="15" type="ORF">MAM1_0256c08811</name>
</gene>
<feature type="active site" description="Charge relay system; for autoendoproteolytic cleavage activity" evidence="12">
    <location>
        <position position="949"/>
    </location>
</feature>
<dbReference type="Proteomes" id="UP000053815">
    <property type="component" value="Unassembled WGS sequence"/>
</dbReference>
<evidence type="ECO:0000256" key="13">
    <source>
        <dbReference type="SAM" id="MobiDB-lite"/>
    </source>
</evidence>
<feature type="active site" description="Schiff-base intermediate with substrate; via pyruvic acid; for decarboxylase activity" evidence="12">
    <location>
        <position position="1092"/>
    </location>
</feature>
<dbReference type="InterPro" id="IPR035892">
    <property type="entry name" value="C2_domain_sf"/>
</dbReference>
<dbReference type="Pfam" id="PF02666">
    <property type="entry name" value="PS_Dcarbxylase"/>
    <property type="match status" value="1"/>
</dbReference>
<feature type="compositionally biased region" description="Acidic residues" evidence="13">
    <location>
        <begin position="646"/>
        <end position="674"/>
    </location>
</feature>
<feature type="compositionally biased region" description="Basic residues" evidence="13">
    <location>
        <begin position="193"/>
        <end position="202"/>
    </location>
</feature>
<keyword evidence="2 12" id="KW-0444">Lipid biosynthesis</keyword>
<dbReference type="PROSITE" id="PS50004">
    <property type="entry name" value="C2"/>
    <property type="match status" value="2"/>
</dbReference>
<evidence type="ECO:0000256" key="7">
    <source>
        <dbReference type="ARBA" id="ARBA00023145"/>
    </source>
</evidence>
<dbReference type="InterPro" id="IPR018247">
    <property type="entry name" value="EF_Hand_1_Ca_BS"/>
</dbReference>
<dbReference type="GO" id="GO:0016540">
    <property type="term" value="P:protein autoprocessing"/>
    <property type="evidence" value="ECO:0007669"/>
    <property type="project" value="UniProtKB-UniRule"/>
</dbReference>
<dbReference type="UniPathway" id="UPA00558">
    <property type="reaction ID" value="UER00616"/>
</dbReference>
<feature type="region of interest" description="Disordered" evidence="13">
    <location>
        <begin position="643"/>
        <end position="709"/>
    </location>
</feature>
<name>A0A0C9MF59_9FUNG</name>
<sequence>MDELTPSAPEGQETPRASSHRIPFVHRLSSFRRSRHSRTSSASSQMSNHQAETNIVPADLALKVDIIRGRNLNREDESNIPNPYVNVRCGGIRQRTDTIQKSSDPEWLCSFEFNISNDIIGHRKRLRALKKHGLSITVFNKDRFSSIFLGQICWSLDELFSSPDHIAFDDATASIRFKTAKWYPLSRTSRQHRRFHLRKKRGGASSDANASTSTSDADQAELCCQIGLIYRSDSGTTIPTDSATLAEELQFLLVDDHDDDDTDTHAIPSSPPIAAPTTAPATITVPEMQKSSSTTSFSSRFRRPLKKDNSTSSIASLTPSVEQQQQQPPKPKRTRRLKNKFRRRKGENGGRRSSNKKKKTEGGYAKFYSDVMGITFLEIESAQDLPPERNVTRTGFDMDPFVIVSYGVSTFRTRAIRHNLNPTWNEKLFFHVRNSQENYKIKFAVYDKDKFSGNDFVASQEISIADIIQKMPTSITQSTATPNASDQADHSPSQEIERNMGRHIIPLNLAKPGKWKDSIHPTLTIRAKFVPYVEIRKMFWIALAKTCDADSSNTMSRLEVQAMLEALGSNISESTLDRFWQEHGKGFDQDLTMDELVASLESFILAVDTKQAEGGEDPNIIIEEEKDVPVNAKNNSTVNPFFLAASDEEEDDEDDDEEDDEYDIDDSDDSDDSEGGYFSSHGDYDEDDIDLAHSGSTTSATAPQSPDEADYEALAEADGIQYIDGPLKELKLQQDKEQLESEAQEHHPHKPAQEKVIRLNECPICHKPNLGKRGQMDIVTHVATCAANDWTTVDRFLMGNFGSEAQAQRKWFVKLVNKVGYGRYSAGKNNANIIVQDRLTGQLIDERMSVYVRLGMRLVYKGMRSGIQSKTAQRILANMSVKQGRRFDDPLSKREINSFIKFHRLDMSEVLEPLENFNTFNEFFYRKLKPGSRPCEAPDDKRVAVSPADCRMMAFPTIDSATNIWIKGVEFSISKLLDDAEEAKAYEGGALAIFRLAPQDYHRYHSPVDGVIRKIHNVQGQYYTVNPMAIRTTLDVYGDNKRDIVHMETEAFGKVAIVCIGAMMVGSIVLTAGVGDHLARTDELGYFAFGGSTLVVLFEKNAMRFDEDLLENASNSLETLVRVGNHIGVHP</sequence>
<dbReference type="PROSITE" id="PS00018">
    <property type="entry name" value="EF_HAND_1"/>
    <property type="match status" value="1"/>
</dbReference>
<evidence type="ECO:0000256" key="5">
    <source>
        <dbReference type="ARBA" id="ARBA00023098"/>
    </source>
</evidence>
<dbReference type="OrthoDB" id="5973539at2759"/>
<keyword evidence="11 12" id="KW-0670">Pyruvate</keyword>